<dbReference type="InterPro" id="IPR006597">
    <property type="entry name" value="Sel1-like"/>
</dbReference>
<dbReference type="SMART" id="SM00671">
    <property type="entry name" value="SEL1"/>
    <property type="match status" value="3"/>
</dbReference>
<evidence type="ECO:0000313" key="2">
    <source>
        <dbReference type="Proteomes" id="UP000644020"/>
    </source>
</evidence>
<sequence>MDERAGDPAHDDLEAGREAVAAGDWLAAGHAFVRAATEGSAEGADLAVRVVGGLVPLADAGSADAAALIAGILLEHSDGSALPTAAAYARAAADARHPAGQRTYGHLLANGLGVPADPVTAKALFRAAAEAGDPYAAFNLGQLSDDFDEALALLRTAAEQGVEEAGAVLADRLAAVDRDEEALGWYLWAAGRGHIGAMHAAASWYRDGFGTAPDPVEAVRWFLVMFAHGDGDGVHEAIALVKAGALDAEGIRRAGRLAGTPGAADALLPFLP</sequence>
<dbReference type="InterPro" id="IPR011990">
    <property type="entry name" value="TPR-like_helical_dom_sf"/>
</dbReference>
<keyword evidence="2" id="KW-1185">Reference proteome</keyword>
<accession>A0A918W3Z9</accession>
<comment type="caution">
    <text evidence="1">The sequence shown here is derived from an EMBL/GenBank/DDBJ whole genome shotgun (WGS) entry which is preliminary data.</text>
</comment>
<dbReference type="EMBL" id="BMUL01000001">
    <property type="protein sequence ID" value="GHA65179.1"/>
    <property type="molecule type" value="Genomic_DNA"/>
</dbReference>
<evidence type="ECO:0008006" key="3">
    <source>
        <dbReference type="Google" id="ProtNLM"/>
    </source>
</evidence>
<gene>
    <name evidence="1" type="ORF">GCM10010305_03510</name>
</gene>
<organism evidence="1 2">
    <name type="scientific">Streptomyces termitum</name>
    <dbReference type="NCBI Taxonomy" id="67368"/>
    <lineage>
        <taxon>Bacteria</taxon>
        <taxon>Bacillati</taxon>
        <taxon>Actinomycetota</taxon>
        <taxon>Actinomycetes</taxon>
        <taxon>Kitasatosporales</taxon>
        <taxon>Streptomycetaceae</taxon>
        <taxon>Streptomyces</taxon>
    </lineage>
</organism>
<reference evidence="1" key="1">
    <citation type="journal article" date="2014" name="Int. J. Syst. Evol. Microbiol.">
        <title>Complete genome sequence of Corynebacterium casei LMG S-19264T (=DSM 44701T), isolated from a smear-ripened cheese.</title>
        <authorList>
            <consortium name="US DOE Joint Genome Institute (JGI-PGF)"/>
            <person name="Walter F."/>
            <person name="Albersmeier A."/>
            <person name="Kalinowski J."/>
            <person name="Ruckert C."/>
        </authorList>
    </citation>
    <scope>NUCLEOTIDE SEQUENCE</scope>
    <source>
        <strain evidence="1">JCM 4518</strain>
    </source>
</reference>
<name>A0A918W3Z9_9ACTN</name>
<dbReference type="AlphaFoldDB" id="A0A918W3Z9"/>
<reference evidence="1" key="2">
    <citation type="submission" date="2020-09" db="EMBL/GenBank/DDBJ databases">
        <authorList>
            <person name="Sun Q."/>
            <person name="Ohkuma M."/>
        </authorList>
    </citation>
    <scope>NUCLEOTIDE SEQUENCE</scope>
    <source>
        <strain evidence="1">JCM 4518</strain>
    </source>
</reference>
<proteinExistence type="predicted"/>
<dbReference type="Gene3D" id="1.25.40.10">
    <property type="entry name" value="Tetratricopeptide repeat domain"/>
    <property type="match status" value="2"/>
</dbReference>
<dbReference type="Proteomes" id="UP000644020">
    <property type="component" value="Unassembled WGS sequence"/>
</dbReference>
<evidence type="ECO:0000313" key="1">
    <source>
        <dbReference type="EMBL" id="GHA65179.1"/>
    </source>
</evidence>
<protein>
    <recommendedName>
        <fullName evidence="3">Sel1 repeat family protein</fullName>
    </recommendedName>
</protein>
<dbReference type="InterPro" id="IPR050767">
    <property type="entry name" value="Sel1_AlgK"/>
</dbReference>
<dbReference type="PANTHER" id="PTHR11102">
    <property type="entry name" value="SEL-1-LIKE PROTEIN"/>
    <property type="match status" value="1"/>
</dbReference>
<dbReference type="PANTHER" id="PTHR11102:SF160">
    <property type="entry name" value="ERAD-ASSOCIATED E3 UBIQUITIN-PROTEIN LIGASE COMPONENT HRD3"/>
    <property type="match status" value="1"/>
</dbReference>
<dbReference type="Pfam" id="PF08238">
    <property type="entry name" value="Sel1"/>
    <property type="match status" value="3"/>
</dbReference>
<dbReference type="SUPFAM" id="SSF81901">
    <property type="entry name" value="HCP-like"/>
    <property type="match status" value="1"/>
</dbReference>